<dbReference type="InterPro" id="IPR045028">
    <property type="entry name" value="DinG/Rad3-like"/>
</dbReference>
<keyword evidence="9" id="KW-0238">DNA-binding</keyword>
<dbReference type="EC" id="5.6.2.3" evidence="12"/>
<evidence type="ECO:0000256" key="3">
    <source>
        <dbReference type="ARBA" id="ARBA00022741"/>
    </source>
</evidence>
<dbReference type="SUPFAM" id="SSF52540">
    <property type="entry name" value="P-loop containing nucleoside triphosphate hydrolases"/>
    <property type="match status" value="1"/>
</dbReference>
<dbReference type="InterPro" id="IPR006555">
    <property type="entry name" value="ATP-dep_Helicase_C"/>
</dbReference>
<evidence type="ECO:0000256" key="5">
    <source>
        <dbReference type="ARBA" id="ARBA00022806"/>
    </source>
</evidence>
<dbReference type="PROSITE" id="PS51193">
    <property type="entry name" value="HELICASE_ATP_BIND_2"/>
    <property type="match status" value="1"/>
</dbReference>
<keyword evidence="6" id="KW-0067">ATP-binding</keyword>
<evidence type="ECO:0000256" key="6">
    <source>
        <dbReference type="ARBA" id="ARBA00022840"/>
    </source>
</evidence>
<keyword evidence="10" id="KW-0413">Isomerase</keyword>
<dbReference type="GO" id="GO:0016818">
    <property type="term" value="F:hydrolase activity, acting on acid anhydrides, in phosphorus-containing anhydrides"/>
    <property type="evidence" value="ECO:0007669"/>
    <property type="project" value="InterPro"/>
</dbReference>
<dbReference type="GO" id="GO:0006139">
    <property type="term" value="P:nucleobase-containing compound metabolic process"/>
    <property type="evidence" value="ECO:0007669"/>
    <property type="project" value="InterPro"/>
</dbReference>
<evidence type="ECO:0000256" key="7">
    <source>
        <dbReference type="ARBA" id="ARBA00023004"/>
    </source>
</evidence>
<keyword evidence="2" id="KW-0479">Metal-binding</keyword>
<evidence type="ECO:0000256" key="8">
    <source>
        <dbReference type="ARBA" id="ARBA00023014"/>
    </source>
</evidence>
<organism evidence="15 16">
    <name type="scientific">Candidatus Desantisbacteria bacterium CG_4_8_14_3_um_filter_40_12</name>
    <dbReference type="NCBI Taxonomy" id="1974545"/>
    <lineage>
        <taxon>Bacteria</taxon>
        <taxon>Candidatus Desantisiibacteriota</taxon>
    </lineage>
</organism>
<dbReference type="SMART" id="SM00491">
    <property type="entry name" value="HELICc2"/>
    <property type="match status" value="1"/>
</dbReference>
<dbReference type="Pfam" id="PF13307">
    <property type="entry name" value="Helicase_C_2"/>
    <property type="match status" value="1"/>
</dbReference>
<dbReference type="AlphaFoldDB" id="A0A2M7JF67"/>
<dbReference type="Pfam" id="PF06733">
    <property type="entry name" value="DEAD_2"/>
    <property type="match status" value="1"/>
</dbReference>
<dbReference type="InterPro" id="IPR027417">
    <property type="entry name" value="P-loop_NTPase"/>
</dbReference>
<dbReference type="GO" id="GO:0043139">
    <property type="term" value="F:5'-3' DNA helicase activity"/>
    <property type="evidence" value="ECO:0007669"/>
    <property type="project" value="UniProtKB-EC"/>
</dbReference>
<comment type="catalytic activity">
    <reaction evidence="13">
        <text>ATP + H2O = ADP + phosphate + H(+)</text>
        <dbReference type="Rhea" id="RHEA:13065"/>
        <dbReference type="ChEBI" id="CHEBI:15377"/>
        <dbReference type="ChEBI" id="CHEBI:15378"/>
        <dbReference type="ChEBI" id="CHEBI:30616"/>
        <dbReference type="ChEBI" id="CHEBI:43474"/>
        <dbReference type="ChEBI" id="CHEBI:456216"/>
        <dbReference type="EC" id="5.6.2.3"/>
    </reaction>
</comment>
<dbReference type="InterPro" id="IPR010614">
    <property type="entry name" value="RAD3-like_helicase_DEAD"/>
</dbReference>
<protein>
    <recommendedName>
        <fullName evidence="12">DNA 5'-3' helicase</fullName>
        <ecNumber evidence="12">5.6.2.3</ecNumber>
    </recommendedName>
</protein>
<dbReference type="GO" id="GO:0046872">
    <property type="term" value="F:metal ion binding"/>
    <property type="evidence" value="ECO:0007669"/>
    <property type="project" value="UniProtKB-KW"/>
</dbReference>
<dbReference type="InterPro" id="IPR011545">
    <property type="entry name" value="DEAD/DEAH_box_helicase_dom"/>
</dbReference>
<proteinExistence type="inferred from homology"/>
<comment type="similarity">
    <text evidence="11">Belongs to the helicase family. DinG subfamily.</text>
</comment>
<evidence type="ECO:0000256" key="12">
    <source>
        <dbReference type="ARBA" id="ARBA00044969"/>
    </source>
</evidence>
<reference evidence="16" key="1">
    <citation type="submission" date="2017-09" db="EMBL/GenBank/DDBJ databases">
        <title>Depth-based differentiation of microbial function through sediment-hosted aquifers and enrichment of novel symbionts in the deep terrestrial subsurface.</title>
        <authorList>
            <person name="Probst A.J."/>
            <person name="Ladd B."/>
            <person name="Jarett J.K."/>
            <person name="Geller-Mcgrath D.E."/>
            <person name="Sieber C.M.K."/>
            <person name="Emerson J.B."/>
            <person name="Anantharaman K."/>
            <person name="Thomas B.C."/>
            <person name="Malmstrom R."/>
            <person name="Stieglmeier M."/>
            <person name="Klingl A."/>
            <person name="Woyke T."/>
            <person name="Ryan C.M."/>
            <person name="Banfield J.F."/>
        </authorList>
    </citation>
    <scope>NUCLEOTIDE SEQUENCE [LARGE SCALE GENOMIC DNA]</scope>
</reference>
<dbReference type="GO" id="GO:0005524">
    <property type="term" value="F:ATP binding"/>
    <property type="evidence" value="ECO:0007669"/>
    <property type="project" value="UniProtKB-KW"/>
</dbReference>
<dbReference type="Proteomes" id="UP000229297">
    <property type="component" value="Unassembled WGS sequence"/>
</dbReference>
<evidence type="ECO:0000259" key="14">
    <source>
        <dbReference type="PROSITE" id="PS51193"/>
    </source>
</evidence>
<evidence type="ECO:0000256" key="9">
    <source>
        <dbReference type="ARBA" id="ARBA00023125"/>
    </source>
</evidence>
<dbReference type="InterPro" id="IPR014001">
    <property type="entry name" value="Helicase_ATP-bd"/>
</dbReference>
<evidence type="ECO:0000256" key="10">
    <source>
        <dbReference type="ARBA" id="ARBA00023235"/>
    </source>
</evidence>
<keyword evidence="3" id="KW-0547">Nucleotide-binding</keyword>
<dbReference type="PANTHER" id="PTHR11472:SF34">
    <property type="entry name" value="REGULATOR OF TELOMERE ELONGATION HELICASE 1"/>
    <property type="match status" value="1"/>
</dbReference>
<evidence type="ECO:0000256" key="4">
    <source>
        <dbReference type="ARBA" id="ARBA00022801"/>
    </source>
</evidence>
<dbReference type="EMBL" id="PFIC01000003">
    <property type="protein sequence ID" value="PIX18054.1"/>
    <property type="molecule type" value="Genomic_DNA"/>
</dbReference>
<dbReference type="GO" id="GO:0003677">
    <property type="term" value="F:DNA binding"/>
    <property type="evidence" value="ECO:0007669"/>
    <property type="project" value="UniProtKB-KW"/>
</dbReference>
<keyword evidence="5 15" id="KW-0347">Helicase</keyword>
<feature type="domain" description="Helicase ATP-binding" evidence="14">
    <location>
        <begin position="11"/>
        <end position="273"/>
    </location>
</feature>
<comment type="caution">
    <text evidence="15">The sequence shown here is derived from an EMBL/GenBank/DDBJ whole genome shotgun (WGS) entry which is preliminary data.</text>
</comment>
<accession>A0A2M7JF67</accession>
<evidence type="ECO:0000256" key="2">
    <source>
        <dbReference type="ARBA" id="ARBA00022723"/>
    </source>
</evidence>
<evidence type="ECO:0000313" key="16">
    <source>
        <dbReference type="Proteomes" id="UP000229297"/>
    </source>
</evidence>
<sequence>MFTEIFNQTGLLSERLNNYEFRPQQLIMANKIGEIVKNKEHLIVEAGTGTGKSMAYLVPFIYWTIEMKKRVVISTYTKALQQQLMNNDLPLLKKMLNVDFRFALCMGSENYLCIRRFFYANRDVAGTFESLRDVEEFRRLDEWRKITRTGLKHEIGFEPKGTVWTKVCRESELCLHQKCEYNEECFYGRARKLQNQSQILVINHHLFFANMAAGNMLLPSFDGVVFDEAHNLEDIATTYLGVDISNSGIRYLLDSIYIPQTKKGLLSRIGLKNDEIIQHIGDLKFATDQFFLNIHGLLGDNAQTTRLKSKNFINNIIKEPLLSLVSALNKLKKSINNEADKIEIDANIERLQRVDDSLDCIINQSLEDFVYWIEMTRKARYIRVVLHANPINVAQRLKATVFEKIAPVILTSATLTTNKSFDYIKSRLGLDTASELVLDSPFDYNKQALLYLPQNMPDPREDRYIECAAEKIEELLTLTHGKAFILFTSYSMLNKLHEIVTKSLPNFNHIRQGDFPPAKAVEMFKANNNSVLWGTTTFWQGIDVPGKALQCVIITRLPFAVPDDPIIEARVEYLKGQNIDPFRNYQVPQAIILTKQGYGRLIRHGDDVGVVAILDSRITTKGYGKLFIQSLPLSRRVGTIEEVVGFMEGI</sequence>
<keyword evidence="4" id="KW-0378">Hydrolase</keyword>
<dbReference type="SMART" id="SM00487">
    <property type="entry name" value="DEXDc"/>
    <property type="match status" value="1"/>
</dbReference>
<evidence type="ECO:0000256" key="13">
    <source>
        <dbReference type="ARBA" id="ARBA00048954"/>
    </source>
</evidence>
<name>A0A2M7JF67_9BACT</name>
<keyword evidence="8" id="KW-0411">Iron-sulfur</keyword>
<dbReference type="Gene3D" id="3.40.50.300">
    <property type="entry name" value="P-loop containing nucleotide triphosphate hydrolases"/>
    <property type="match status" value="2"/>
</dbReference>
<keyword evidence="7" id="KW-0408">Iron</keyword>
<gene>
    <name evidence="15" type="ORF">COZ71_00065</name>
</gene>
<comment type="cofactor">
    <cofactor evidence="1">
        <name>[4Fe-4S] cluster</name>
        <dbReference type="ChEBI" id="CHEBI:49883"/>
    </cofactor>
</comment>
<dbReference type="GO" id="GO:0051536">
    <property type="term" value="F:iron-sulfur cluster binding"/>
    <property type="evidence" value="ECO:0007669"/>
    <property type="project" value="UniProtKB-KW"/>
</dbReference>
<dbReference type="PANTHER" id="PTHR11472">
    <property type="entry name" value="DNA REPAIR DEAD HELICASE RAD3/XP-D SUBFAMILY MEMBER"/>
    <property type="match status" value="1"/>
</dbReference>
<evidence type="ECO:0000256" key="1">
    <source>
        <dbReference type="ARBA" id="ARBA00001966"/>
    </source>
</evidence>
<dbReference type="Pfam" id="PF00270">
    <property type="entry name" value="DEAD"/>
    <property type="match status" value="1"/>
</dbReference>
<evidence type="ECO:0000313" key="15">
    <source>
        <dbReference type="EMBL" id="PIX18054.1"/>
    </source>
</evidence>
<evidence type="ECO:0000256" key="11">
    <source>
        <dbReference type="ARBA" id="ARBA00038058"/>
    </source>
</evidence>
<dbReference type="InterPro" id="IPR014013">
    <property type="entry name" value="Helic_SF1/SF2_ATP-bd_DinG/Rad3"/>
</dbReference>